<dbReference type="EMBL" id="JAENRR010000037">
    <property type="protein sequence ID" value="MBK3518573.1"/>
    <property type="molecule type" value="Genomic_DNA"/>
</dbReference>
<keyword evidence="3" id="KW-1185">Reference proteome</keyword>
<evidence type="ECO:0000313" key="2">
    <source>
        <dbReference type="EMBL" id="MBK3518573.1"/>
    </source>
</evidence>
<dbReference type="Pfam" id="PF04480">
    <property type="entry name" value="DUF559"/>
    <property type="match status" value="1"/>
</dbReference>
<dbReference type="Gene3D" id="3.40.960.10">
    <property type="entry name" value="VSR Endonuclease"/>
    <property type="match status" value="1"/>
</dbReference>
<reference evidence="2 3" key="1">
    <citation type="submission" date="2021-01" db="EMBL/GenBank/DDBJ databases">
        <title>Carboxyliciviraga sp.nov., isolated from coastal sediments.</title>
        <authorList>
            <person name="Lu D."/>
            <person name="Zhang T."/>
        </authorList>
    </citation>
    <scope>NUCLEOTIDE SEQUENCE [LARGE SCALE GENOMIC DNA]</scope>
    <source>
        <strain evidence="2 3">N1Y132</strain>
    </source>
</reference>
<sequence>MSQENFDNLFYGASAKIRQRAKDLRKEFTGAEKILWNKLRNRQLNGLKFRRQHPIDIFIADFYCHEKKLVIEVDGKIHDFQKEYDRGRTAELNNLGVKVLRFTNEEVQKNIQKVCKTILEICDKL</sequence>
<dbReference type="InterPro" id="IPR007569">
    <property type="entry name" value="DUF559"/>
</dbReference>
<evidence type="ECO:0000313" key="3">
    <source>
        <dbReference type="Proteomes" id="UP000605676"/>
    </source>
</evidence>
<keyword evidence="2" id="KW-0540">Nuclease</keyword>
<proteinExistence type="predicted"/>
<name>A0ABS1HLM7_9BACT</name>
<dbReference type="CDD" id="cd01038">
    <property type="entry name" value="Endonuclease_DUF559"/>
    <property type="match status" value="1"/>
</dbReference>
<dbReference type="InterPro" id="IPR011335">
    <property type="entry name" value="Restrct_endonuc-II-like"/>
</dbReference>
<dbReference type="RefSeq" id="WP_200465800.1">
    <property type="nucleotide sequence ID" value="NZ_JAENRR010000037.1"/>
</dbReference>
<dbReference type="PANTHER" id="PTHR38590">
    <property type="entry name" value="BLL0828 PROTEIN"/>
    <property type="match status" value="1"/>
</dbReference>
<organism evidence="2 3">
    <name type="scientific">Carboxylicivirga marina</name>
    <dbReference type="NCBI Taxonomy" id="2800988"/>
    <lineage>
        <taxon>Bacteria</taxon>
        <taxon>Pseudomonadati</taxon>
        <taxon>Bacteroidota</taxon>
        <taxon>Bacteroidia</taxon>
        <taxon>Marinilabiliales</taxon>
        <taxon>Marinilabiliaceae</taxon>
        <taxon>Carboxylicivirga</taxon>
    </lineage>
</organism>
<keyword evidence="2" id="KW-0378">Hydrolase</keyword>
<dbReference type="Proteomes" id="UP000605676">
    <property type="component" value="Unassembled WGS sequence"/>
</dbReference>
<dbReference type="PANTHER" id="PTHR38590:SF1">
    <property type="entry name" value="BLL0828 PROTEIN"/>
    <property type="match status" value="1"/>
</dbReference>
<dbReference type="InterPro" id="IPR047216">
    <property type="entry name" value="Endonuclease_DUF559_bact"/>
</dbReference>
<keyword evidence="2" id="KW-0255">Endonuclease</keyword>
<protein>
    <submittedName>
        <fullName evidence="2">Endonuclease domain-containing protein</fullName>
    </submittedName>
</protein>
<dbReference type="SUPFAM" id="SSF52980">
    <property type="entry name" value="Restriction endonuclease-like"/>
    <property type="match status" value="1"/>
</dbReference>
<gene>
    <name evidence="2" type="ORF">JIV24_14605</name>
</gene>
<feature type="domain" description="DUF559" evidence="1">
    <location>
        <begin position="16"/>
        <end position="122"/>
    </location>
</feature>
<accession>A0ABS1HLM7</accession>
<dbReference type="GO" id="GO:0004519">
    <property type="term" value="F:endonuclease activity"/>
    <property type="evidence" value="ECO:0007669"/>
    <property type="project" value="UniProtKB-KW"/>
</dbReference>
<comment type="caution">
    <text evidence="2">The sequence shown here is derived from an EMBL/GenBank/DDBJ whole genome shotgun (WGS) entry which is preliminary data.</text>
</comment>
<evidence type="ECO:0000259" key="1">
    <source>
        <dbReference type="Pfam" id="PF04480"/>
    </source>
</evidence>